<evidence type="ECO:0000313" key="2">
    <source>
        <dbReference type="EMBL" id="RUL82320.1"/>
    </source>
</evidence>
<proteinExistence type="predicted"/>
<evidence type="ECO:0000256" key="1">
    <source>
        <dbReference type="SAM" id="MobiDB-lite"/>
    </source>
</evidence>
<protein>
    <submittedName>
        <fullName evidence="2">Uncharacterized protein</fullName>
    </submittedName>
</protein>
<keyword evidence="3" id="KW-1185">Reference proteome</keyword>
<dbReference type="RefSeq" id="WP_158633733.1">
    <property type="nucleotide sequence ID" value="NZ_RYZH01000073.1"/>
</dbReference>
<comment type="caution">
    <text evidence="2">The sequence shown here is derived from an EMBL/GenBank/DDBJ whole genome shotgun (WGS) entry which is preliminary data.</text>
</comment>
<accession>A0A432MCU3</accession>
<feature type="region of interest" description="Disordered" evidence="1">
    <location>
        <begin position="33"/>
        <end position="60"/>
    </location>
</feature>
<evidence type="ECO:0000313" key="3">
    <source>
        <dbReference type="Proteomes" id="UP000280296"/>
    </source>
</evidence>
<feature type="region of interest" description="Disordered" evidence="1">
    <location>
        <begin position="110"/>
        <end position="133"/>
    </location>
</feature>
<feature type="compositionally biased region" description="Basic residues" evidence="1">
    <location>
        <begin position="122"/>
        <end position="133"/>
    </location>
</feature>
<dbReference type="AlphaFoldDB" id="A0A432MCU3"/>
<gene>
    <name evidence="2" type="ORF">TsocGM_23680</name>
</gene>
<name>A0A432MCU3_9BACT</name>
<reference evidence="2 3" key="2">
    <citation type="submission" date="2019-01" db="EMBL/GenBank/DDBJ databases">
        <title>Tautonia sociabilis, a novel thermotolerant planctomycete of Isosphaeraceae family, isolated from a 4000 m deep subterranean habitat.</title>
        <authorList>
            <person name="Kovaleva O.L."/>
            <person name="Elcheninov A.G."/>
            <person name="Van Heerden E."/>
            <person name="Toshchakov S.V."/>
            <person name="Novikov A."/>
            <person name="Bonch-Osmolovskaya E.A."/>
            <person name="Kublanov I.V."/>
        </authorList>
    </citation>
    <scope>NUCLEOTIDE SEQUENCE [LARGE SCALE GENOMIC DNA]</scope>
    <source>
        <strain evidence="2 3">GM2012</strain>
    </source>
</reference>
<dbReference type="Proteomes" id="UP000280296">
    <property type="component" value="Unassembled WGS sequence"/>
</dbReference>
<dbReference type="EMBL" id="RYZH01000073">
    <property type="protein sequence ID" value="RUL82320.1"/>
    <property type="molecule type" value="Genomic_DNA"/>
</dbReference>
<organism evidence="2 3">
    <name type="scientific">Tautonia sociabilis</name>
    <dbReference type="NCBI Taxonomy" id="2080755"/>
    <lineage>
        <taxon>Bacteria</taxon>
        <taxon>Pseudomonadati</taxon>
        <taxon>Planctomycetota</taxon>
        <taxon>Planctomycetia</taxon>
        <taxon>Isosphaerales</taxon>
        <taxon>Isosphaeraceae</taxon>
        <taxon>Tautonia</taxon>
    </lineage>
</organism>
<sequence>MSSSSSCPDSIMDRTIGFITWVRSRPRIIAGRAPWRMSSAKTPPGDPGSRRNCAGPVTSRAKSLPMAALSIGWPALSAREAATTCLVESEASGVVPSGAGKTILMKSRIASGSSAAAPSLKKGSRSKKPMPSK</sequence>
<reference evidence="2 3" key="1">
    <citation type="submission" date="2018-12" db="EMBL/GenBank/DDBJ databases">
        <authorList>
            <person name="Toschakov S.V."/>
        </authorList>
    </citation>
    <scope>NUCLEOTIDE SEQUENCE [LARGE SCALE GENOMIC DNA]</scope>
    <source>
        <strain evidence="2 3">GM2012</strain>
    </source>
</reference>